<organism evidence="1 2">
    <name type="scientific">Tritrichomonas musculus</name>
    <dbReference type="NCBI Taxonomy" id="1915356"/>
    <lineage>
        <taxon>Eukaryota</taxon>
        <taxon>Metamonada</taxon>
        <taxon>Parabasalia</taxon>
        <taxon>Tritrichomonadida</taxon>
        <taxon>Tritrichomonadidae</taxon>
        <taxon>Tritrichomonas</taxon>
    </lineage>
</organism>
<comment type="caution">
    <text evidence="1">The sequence shown here is derived from an EMBL/GenBank/DDBJ whole genome shotgun (WGS) entry which is preliminary data.</text>
</comment>
<keyword evidence="2" id="KW-1185">Reference proteome</keyword>
<dbReference type="Proteomes" id="UP001470230">
    <property type="component" value="Unassembled WGS sequence"/>
</dbReference>
<gene>
    <name evidence="1" type="ORF">M9Y10_013008</name>
</gene>
<accession>A0ABR2I5X1</accession>
<evidence type="ECO:0000313" key="2">
    <source>
        <dbReference type="Proteomes" id="UP001470230"/>
    </source>
</evidence>
<protein>
    <submittedName>
        <fullName evidence="1">Uncharacterized protein</fullName>
    </submittedName>
</protein>
<reference evidence="1 2" key="1">
    <citation type="submission" date="2024-04" db="EMBL/GenBank/DDBJ databases">
        <title>Tritrichomonas musculus Genome.</title>
        <authorList>
            <person name="Alves-Ferreira E."/>
            <person name="Grigg M."/>
            <person name="Lorenzi H."/>
            <person name="Galac M."/>
        </authorList>
    </citation>
    <scope>NUCLEOTIDE SEQUENCE [LARGE SCALE GENOMIC DNA]</scope>
    <source>
        <strain evidence="1 2">EAF2021</strain>
    </source>
</reference>
<evidence type="ECO:0000313" key="1">
    <source>
        <dbReference type="EMBL" id="KAK8857909.1"/>
    </source>
</evidence>
<proteinExistence type="predicted"/>
<name>A0ABR2I5X1_9EUKA</name>
<dbReference type="EMBL" id="JAPFFF010000019">
    <property type="protein sequence ID" value="KAK8857909.1"/>
    <property type="molecule type" value="Genomic_DNA"/>
</dbReference>
<sequence>MILFSLLFRHYVVQPWFLASGKSSRYLCRGWICGSSKDNVTEREYFIKVIKKFREEKLETSLYTALKDLIHNNYLPALCASGLFYLFNYDDFEYDVQKSFDILTKCANQGFWACHEHLAFHPLTKEENRRKHMIESAKSGSIICIRKIAKDLIEKKEYDRANELLYPILYSMSSNWLQQRRTGPAYAKDVKSIFLNDRHVTLSWKDLLKKSRDGNLAAAIWIANGFIVGKFKNITSKEVSSMLMKFTENGQWRFDVIDLFDSEDFFNRKEIIQYFARIGDPAALAVNSYSEFFDE</sequence>